<dbReference type="InterPro" id="IPR005576">
    <property type="entry name" value="Rpb7-like_N"/>
</dbReference>
<dbReference type="InterPro" id="IPR003029">
    <property type="entry name" value="S1_domain"/>
</dbReference>
<dbReference type="Gene3D" id="3.30.1490.120">
    <property type="entry name" value="RNA polymerase Rpb7-like, N-terminal domain"/>
    <property type="match status" value="1"/>
</dbReference>
<dbReference type="FunFam" id="3.30.1490.120:FF:000001">
    <property type="entry name" value="DNA-directed RNA polymerase II subunit RPB7"/>
    <property type="match status" value="1"/>
</dbReference>
<keyword evidence="5 6" id="KW-0539">Nucleus</keyword>
<evidence type="ECO:0000313" key="8">
    <source>
        <dbReference type="EMBL" id="KIW65841.1"/>
    </source>
</evidence>
<dbReference type="Pfam" id="PF03876">
    <property type="entry name" value="SHS2_Rpb7-N"/>
    <property type="match status" value="1"/>
</dbReference>
<evidence type="ECO:0000256" key="1">
    <source>
        <dbReference type="ARBA" id="ARBA00004123"/>
    </source>
</evidence>
<dbReference type="EMBL" id="KN846960">
    <property type="protein sequence ID" value="KIW65841.1"/>
    <property type="molecule type" value="Genomic_DNA"/>
</dbReference>
<dbReference type="Pfam" id="PF00575">
    <property type="entry name" value="S1"/>
    <property type="match status" value="1"/>
</dbReference>
<dbReference type="SMART" id="SM00316">
    <property type="entry name" value="S1"/>
    <property type="match status" value="1"/>
</dbReference>
<dbReference type="GO" id="GO:0006367">
    <property type="term" value="P:transcription initiation at RNA polymerase II promoter"/>
    <property type="evidence" value="ECO:0007669"/>
    <property type="project" value="TreeGrafter"/>
</dbReference>
<evidence type="ECO:0000256" key="2">
    <source>
        <dbReference type="ARBA" id="ARBA00009307"/>
    </source>
</evidence>
<keyword evidence="9" id="KW-1185">Reference proteome</keyword>
<gene>
    <name evidence="8" type="ORF">PV04_08062</name>
</gene>
<dbReference type="Gene3D" id="2.40.50.140">
    <property type="entry name" value="Nucleic acid-binding proteins"/>
    <property type="match status" value="1"/>
</dbReference>
<accession>A0A0D2CKL3</accession>
<feature type="domain" description="S1 motif" evidence="7">
    <location>
        <begin position="79"/>
        <end position="160"/>
    </location>
</feature>
<dbReference type="GO" id="GO:0000932">
    <property type="term" value="C:P-body"/>
    <property type="evidence" value="ECO:0007669"/>
    <property type="project" value="TreeGrafter"/>
</dbReference>
<comment type="similarity">
    <text evidence="2">Belongs to the eukaryotic RPB7/RPC8 RNA polymerase subunit family.</text>
</comment>
<evidence type="ECO:0000256" key="4">
    <source>
        <dbReference type="ARBA" id="ARBA00023163"/>
    </source>
</evidence>
<dbReference type="Proteomes" id="UP000054266">
    <property type="component" value="Unassembled WGS sequence"/>
</dbReference>
<dbReference type="FunFam" id="2.40.50.140:FF:000043">
    <property type="entry name" value="DNA-directed RNA polymerase II subunit RPB7"/>
    <property type="match status" value="1"/>
</dbReference>
<dbReference type="AlphaFoldDB" id="A0A0D2CKL3"/>
<dbReference type="GO" id="GO:0045948">
    <property type="term" value="P:positive regulation of translational initiation"/>
    <property type="evidence" value="ECO:0007669"/>
    <property type="project" value="TreeGrafter"/>
</dbReference>
<evidence type="ECO:0000256" key="3">
    <source>
        <dbReference type="ARBA" id="ARBA00022478"/>
    </source>
</evidence>
<dbReference type="GO" id="GO:0060213">
    <property type="term" value="P:positive regulation of nuclear-transcribed mRNA poly(A) tail shortening"/>
    <property type="evidence" value="ECO:0007669"/>
    <property type="project" value="TreeGrafter"/>
</dbReference>
<comment type="subcellular location">
    <subcellularLocation>
        <location evidence="1 6">Nucleus</location>
    </subcellularLocation>
</comment>
<dbReference type="GO" id="GO:0031369">
    <property type="term" value="F:translation initiation factor binding"/>
    <property type="evidence" value="ECO:0007669"/>
    <property type="project" value="TreeGrafter"/>
</dbReference>
<evidence type="ECO:0000259" key="7">
    <source>
        <dbReference type="SMART" id="SM00316"/>
    </source>
</evidence>
<keyword evidence="4 6" id="KW-0804">Transcription</keyword>
<dbReference type="GO" id="GO:0005665">
    <property type="term" value="C:RNA polymerase II, core complex"/>
    <property type="evidence" value="ECO:0007669"/>
    <property type="project" value="TreeGrafter"/>
</dbReference>
<name>A0A0D2CKL3_9EURO</name>
<evidence type="ECO:0000256" key="6">
    <source>
        <dbReference type="RuleBase" id="RU369086"/>
    </source>
</evidence>
<comment type="function">
    <text evidence="6">DNA-dependent RNA polymerase which catalyzes the transcription of DNA into RNA using the four ribonucleoside triphosphates as substrates.</text>
</comment>
<organism evidence="8 9">
    <name type="scientific">Phialophora macrospora</name>
    <dbReference type="NCBI Taxonomy" id="1851006"/>
    <lineage>
        <taxon>Eukaryota</taxon>
        <taxon>Fungi</taxon>
        <taxon>Dikarya</taxon>
        <taxon>Ascomycota</taxon>
        <taxon>Pezizomycotina</taxon>
        <taxon>Eurotiomycetes</taxon>
        <taxon>Chaetothyriomycetidae</taxon>
        <taxon>Chaetothyriales</taxon>
        <taxon>Herpotrichiellaceae</taxon>
        <taxon>Phialophora</taxon>
    </lineage>
</organism>
<dbReference type="InterPro" id="IPR036898">
    <property type="entry name" value="RNA_pol_Rpb7-like_N_sf"/>
</dbReference>
<dbReference type="HOGENOM" id="CLU_085878_2_0_1"/>
<dbReference type="PANTHER" id="PTHR12709">
    <property type="entry name" value="DNA-DIRECTED RNA POLYMERASE II, III"/>
    <property type="match status" value="1"/>
</dbReference>
<protein>
    <recommendedName>
        <fullName evidence="6">DNA-directed RNA polymerase subunit</fullName>
    </recommendedName>
</protein>
<evidence type="ECO:0000313" key="9">
    <source>
        <dbReference type="Proteomes" id="UP000054266"/>
    </source>
</evidence>
<dbReference type="GO" id="GO:0003697">
    <property type="term" value="F:single-stranded DNA binding"/>
    <property type="evidence" value="ECO:0007669"/>
    <property type="project" value="TreeGrafter"/>
</dbReference>
<dbReference type="SUPFAM" id="SSF50249">
    <property type="entry name" value="Nucleic acid-binding proteins"/>
    <property type="match status" value="1"/>
</dbReference>
<dbReference type="InterPro" id="IPR012340">
    <property type="entry name" value="NA-bd_OB-fold"/>
</dbReference>
<sequence>MFFLRYLEREMKIHPSFFASNITGILKNQLYAELEGSCNGEYYIVCIMDIYNISPGKVVPGLGEAIYTILYRAILWKPFKGETIDCAVNSIKPQGVFCEAGPLTVFVSKLHIPPDMRYNPDATPPQYSNNSGDVIEKGSAVRVRLIGLRSDVNHIYAIGKMSSQWFGPA</sequence>
<dbReference type="InterPro" id="IPR045113">
    <property type="entry name" value="Rpb7-like"/>
</dbReference>
<reference evidence="8 9" key="1">
    <citation type="submission" date="2015-01" db="EMBL/GenBank/DDBJ databases">
        <title>The Genome Sequence of Capronia semiimmersa CBS27337.</title>
        <authorList>
            <consortium name="The Broad Institute Genomics Platform"/>
            <person name="Cuomo C."/>
            <person name="de Hoog S."/>
            <person name="Gorbushina A."/>
            <person name="Stielow B."/>
            <person name="Teixiera M."/>
            <person name="Abouelleil A."/>
            <person name="Chapman S.B."/>
            <person name="Priest M."/>
            <person name="Young S.K."/>
            <person name="Wortman J."/>
            <person name="Nusbaum C."/>
            <person name="Birren B."/>
        </authorList>
    </citation>
    <scope>NUCLEOTIDE SEQUENCE [LARGE SCALE GENOMIC DNA]</scope>
    <source>
        <strain evidence="8 9">CBS 27337</strain>
    </source>
</reference>
<dbReference type="SUPFAM" id="SSF88798">
    <property type="entry name" value="N-terminal, heterodimerisation domain of RBP7 (RpoE)"/>
    <property type="match status" value="1"/>
</dbReference>
<dbReference type="CDD" id="cd04329">
    <property type="entry name" value="RNAP_II_Rpb7_N"/>
    <property type="match status" value="1"/>
</dbReference>
<dbReference type="STRING" id="5601.A0A0D2CKL3"/>
<proteinExistence type="inferred from homology"/>
<keyword evidence="3 6" id="KW-0240">DNA-directed RNA polymerase</keyword>
<dbReference type="GO" id="GO:0003727">
    <property type="term" value="F:single-stranded RNA binding"/>
    <property type="evidence" value="ECO:0007669"/>
    <property type="project" value="TreeGrafter"/>
</dbReference>
<evidence type="ECO:0000256" key="5">
    <source>
        <dbReference type="ARBA" id="ARBA00023242"/>
    </source>
</evidence>
<dbReference type="PANTHER" id="PTHR12709:SF4">
    <property type="entry name" value="DNA-DIRECTED RNA POLYMERASE II SUBUNIT RPB7"/>
    <property type="match status" value="1"/>
</dbReference>